<organism evidence="2">
    <name type="scientific">Arcella intermedia</name>
    <dbReference type="NCBI Taxonomy" id="1963864"/>
    <lineage>
        <taxon>Eukaryota</taxon>
        <taxon>Amoebozoa</taxon>
        <taxon>Tubulinea</taxon>
        <taxon>Elardia</taxon>
        <taxon>Arcellinida</taxon>
        <taxon>Sphaerothecina</taxon>
        <taxon>Arcellidae</taxon>
        <taxon>Arcella</taxon>
    </lineage>
</organism>
<dbReference type="GO" id="GO:0004620">
    <property type="term" value="F:phospholipase activity"/>
    <property type="evidence" value="ECO:0007669"/>
    <property type="project" value="InterPro"/>
</dbReference>
<proteinExistence type="predicted"/>
<dbReference type="GO" id="GO:0006644">
    <property type="term" value="P:phospholipid metabolic process"/>
    <property type="evidence" value="ECO:0007669"/>
    <property type="project" value="TreeGrafter"/>
</dbReference>
<evidence type="ECO:0000313" key="2">
    <source>
        <dbReference type="EMBL" id="NDV36438.1"/>
    </source>
</evidence>
<dbReference type="AlphaFoldDB" id="A0A6B2LID5"/>
<accession>A0A6B2LID5</accession>
<dbReference type="Pfam" id="PF00657">
    <property type="entry name" value="Lipase_GDSL"/>
    <property type="match status" value="1"/>
</dbReference>
<dbReference type="InterPro" id="IPR001087">
    <property type="entry name" value="GDSL"/>
</dbReference>
<dbReference type="Gene3D" id="3.40.50.1110">
    <property type="entry name" value="SGNH hydrolase"/>
    <property type="match status" value="1"/>
</dbReference>
<protein>
    <submittedName>
        <fullName evidence="2">Uncharacterized protein</fullName>
    </submittedName>
</protein>
<dbReference type="PANTHER" id="PTHR21325">
    <property type="entry name" value="PHOSPHOLIPASE B, PLB1"/>
    <property type="match status" value="1"/>
</dbReference>
<dbReference type="InterPro" id="IPR036514">
    <property type="entry name" value="SGNH_hydro_sf"/>
</dbReference>
<name>A0A6B2LID5_9EUKA</name>
<evidence type="ECO:0000256" key="1">
    <source>
        <dbReference type="SAM" id="MobiDB-lite"/>
    </source>
</evidence>
<dbReference type="EMBL" id="GIBP01007469">
    <property type="protein sequence ID" value="NDV36438.1"/>
    <property type="molecule type" value="Transcribed_RNA"/>
</dbReference>
<dbReference type="SUPFAM" id="SSF52266">
    <property type="entry name" value="SGNH hydrolase"/>
    <property type="match status" value="1"/>
</dbReference>
<feature type="compositionally biased region" description="Basic and acidic residues" evidence="1">
    <location>
        <begin position="1"/>
        <end position="11"/>
    </location>
</feature>
<dbReference type="InterPro" id="IPR008265">
    <property type="entry name" value="Lipase_GDSL_AS"/>
</dbReference>
<feature type="region of interest" description="Disordered" evidence="1">
    <location>
        <begin position="1"/>
        <end position="30"/>
    </location>
</feature>
<reference evidence="2" key="1">
    <citation type="journal article" date="2020" name="J. Eukaryot. Microbiol.">
        <title>De novo Sequencing, Assembly and Annotation of the Transcriptome for the Free-Living Testate Amoeba Arcella intermedia.</title>
        <authorList>
            <person name="Ribeiro G.M."/>
            <person name="Porfirio-Sousa A.L."/>
            <person name="Maurer-Alcala X.X."/>
            <person name="Katz L.A."/>
            <person name="Lahr D.J.G."/>
        </authorList>
    </citation>
    <scope>NUCLEOTIDE SEQUENCE</scope>
</reference>
<feature type="compositionally biased region" description="Polar residues" evidence="1">
    <location>
        <begin position="17"/>
        <end position="26"/>
    </location>
</feature>
<dbReference type="PROSITE" id="PS01098">
    <property type="entry name" value="LIPASE_GDSL_SER"/>
    <property type="match status" value="1"/>
</dbReference>
<dbReference type="InterPro" id="IPR038885">
    <property type="entry name" value="PLB1"/>
</dbReference>
<sequence>MTRALPEDSSRIHPFNCTPTGRSPQKPTDARDLLPADIDIIMAMGDSLTAGFGADSTHLFNLFVDYRGSSFSVGGAKSIDECSTLANILQVYNRNITGYSTGAGEAEEKAKLNVAVTGSRSRDLLKQVHVLRDRLQAYDMKQWKMLTIFIGSNDLCGSCFDPLNSAEHFVANLELALDAVKMQIPFVFVSVIAPPDISILKLVCVGGVGFLSLGVD</sequence>
<dbReference type="PANTHER" id="PTHR21325:SF31">
    <property type="entry name" value="GH22081P-RELATED"/>
    <property type="match status" value="1"/>
</dbReference>